<dbReference type="EMBL" id="CP069188">
    <property type="protein sequence ID" value="QRV15088.1"/>
    <property type="molecule type" value="Genomic_DNA"/>
</dbReference>
<gene>
    <name evidence="1" type="ORF">JMJ58_19605</name>
</gene>
<dbReference type="KEGG" id="hsal:JMJ58_19605"/>
<sequence>MSQELPDPEVYVTVEYSGFPPYADKYGLNWFTCLELTLWMEFPISETAHLESKMPATIERVAL</sequence>
<proteinExistence type="predicted"/>
<evidence type="ECO:0000313" key="1">
    <source>
        <dbReference type="EMBL" id="QRV15088.1"/>
    </source>
</evidence>
<accession>A0A8T8DZT2</accession>
<reference evidence="1 2" key="1">
    <citation type="submission" date="2021-01" db="EMBL/GenBank/DDBJ databases">
        <title>Genome Sequence and Methylation Pattern of Haloterrigena salifodinae BOL5-1, An Extremely Halophilic Archaeon from a Bolivian Salt Mine.</title>
        <authorList>
            <person name="DasSarma P."/>
            <person name="Anton B.P."/>
            <person name="DasSarma S.L."/>
            <person name="von Ehrenheim H.A.L."/>
            <person name="Martinez F.L."/>
            <person name="Guzman D."/>
            <person name="Roberts R.J."/>
            <person name="DasSarma S."/>
        </authorList>
    </citation>
    <scope>NUCLEOTIDE SEQUENCE [LARGE SCALE GENOMIC DNA]</scope>
    <source>
        <strain evidence="1 2">BOL5-1</strain>
    </source>
</reference>
<protein>
    <submittedName>
        <fullName evidence="1">Uncharacterized protein</fullName>
    </submittedName>
</protein>
<dbReference type="Proteomes" id="UP000637819">
    <property type="component" value="Chromosome"/>
</dbReference>
<keyword evidence="2" id="KW-1185">Reference proteome</keyword>
<dbReference type="RefSeq" id="WP_204747704.1">
    <property type="nucleotide sequence ID" value="NZ_CP069188.1"/>
</dbReference>
<name>A0A8T8DZT2_9EURY</name>
<organism evidence="1 2">
    <name type="scientific">Haloterrigena salifodinae</name>
    <dbReference type="NCBI Taxonomy" id="2675099"/>
    <lineage>
        <taxon>Archaea</taxon>
        <taxon>Methanobacteriati</taxon>
        <taxon>Methanobacteriota</taxon>
        <taxon>Stenosarchaea group</taxon>
        <taxon>Halobacteria</taxon>
        <taxon>Halobacteriales</taxon>
        <taxon>Natrialbaceae</taxon>
        <taxon>Haloterrigena</taxon>
    </lineage>
</organism>
<dbReference type="GeneID" id="62877379"/>
<dbReference type="AlphaFoldDB" id="A0A8T8DZT2"/>
<evidence type="ECO:0000313" key="2">
    <source>
        <dbReference type="Proteomes" id="UP000637819"/>
    </source>
</evidence>